<protein>
    <recommendedName>
        <fullName evidence="3">DUF2235 domain-containing protein</fullName>
    </recommendedName>
</protein>
<evidence type="ECO:0000313" key="1">
    <source>
        <dbReference type="EMBL" id="KAK8040314.1"/>
    </source>
</evidence>
<proteinExistence type="predicted"/>
<keyword evidence="2" id="KW-1185">Reference proteome</keyword>
<dbReference type="EMBL" id="JAQQWI010000001">
    <property type="protein sequence ID" value="KAK8040314.1"/>
    <property type="molecule type" value="Genomic_DNA"/>
</dbReference>
<evidence type="ECO:0000313" key="2">
    <source>
        <dbReference type="Proteomes" id="UP001396898"/>
    </source>
</evidence>
<sequence length="174" mass="19197">MQLVYCDGSNFNTHTRDDGMVLHQNKAMGGALVSPGDWPMFDACFNKDPAHSDKPIPMAITISSDGEDKKAYDRAMAVWGATGAKGDAPDRAQFARPRPNLPNTINLCRWNLALQRDSGWPKIDEGLIASAQDFTFLQGLQNNNRAINKLSETMGATFLHEVNALFVEFYSKAC</sequence>
<reference evidence="1 2" key="1">
    <citation type="submission" date="2023-01" db="EMBL/GenBank/DDBJ databases">
        <title>Analysis of 21 Apiospora genomes using comparative genomics revels a genus with tremendous synthesis potential of carbohydrate active enzymes and secondary metabolites.</title>
        <authorList>
            <person name="Sorensen T."/>
        </authorList>
    </citation>
    <scope>NUCLEOTIDE SEQUENCE [LARGE SCALE GENOMIC DNA]</scope>
    <source>
        <strain evidence="1 2">CBS 20057</strain>
    </source>
</reference>
<organism evidence="1 2">
    <name type="scientific">Apiospora marii</name>
    <dbReference type="NCBI Taxonomy" id="335849"/>
    <lineage>
        <taxon>Eukaryota</taxon>
        <taxon>Fungi</taxon>
        <taxon>Dikarya</taxon>
        <taxon>Ascomycota</taxon>
        <taxon>Pezizomycotina</taxon>
        <taxon>Sordariomycetes</taxon>
        <taxon>Xylariomycetidae</taxon>
        <taxon>Amphisphaeriales</taxon>
        <taxon>Apiosporaceae</taxon>
        <taxon>Apiospora</taxon>
    </lineage>
</organism>
<gene>
    <name evidence="1" type="ORF">PG991_000102</name>
</gene>
<accession>A0ABR1T162</accession>
<name>A0ABR1T162_9PEZI</name>
<evidence type="ECO:0008006" key="3">
    <source>
        <dbReference type="Google" id="ProtNLM"/>
    </source>
</evidence>
<comment type="caution">
    <text evidence="1">The sequence shown here is derived from an EMBL/GenBank/DDBJ whole genome shotgun (WGS) entry which is preliminary data.</text>
</comment>
<dbReference type="Proteomes" id="UP001396898">
    <property type="component" value="Unassembled WGS sequence"/>
</dbReference>